<proteinExistence type="predicted"/>
<evidence type="ECO:0000313" key="3">
    <source>
        <dbReference type="Proteomes" id="UP000249218"/>
    </source>
</evidence>
<reference evidence="2 3" key="1">
    <citation type="journal article" date="2017" name="BMC Biol.">
        <title>Genomic innovations, transcriptional plasticity and gene loss underlying the evolution and divergence of two highly polyphagous and invasive Helicoverpa pest species.</title>
        <authorList>
            <person name="Pearce S.L."/>
            <person name="Clarke D.F."/>
            <person name="East P.D."/>
            <person name="Elfekih S."/>
            <person name="Gordon K.H."/>
            <person name="Jermiin L.S."/>
            <person name="McGaughran A."/>
            <person name="Oakeshott J.G."/>
            <person name="Papanikolaou A."/>
            <person name="Perera O.P."/>
            <person name="Rane R.V."/>
            <person name="Richards S."/>
            <person name="Tay W.T."/>
            <person name="Walsh T.K."/>
            <person name="Anderson A."/>
            <person name="Anderson C.J."/>
            <person name="Asgari S."/>
            <person name="Board P.G."/>
            <person name="Bretschneider A."/>
            <person name="Campbell P.M."/>
            <person name="Chertemps T."/>
            <person name="Christeller J.T."/>
            <person name="Coppin C.W."/>
            <person name="Downes S.J."/>
            <person name="Duan G."/>
            <person name="Farnsworth C.A."/>
            <person name="Good R.T."/>
            <person name="Han L.B."/>
            <person name="Han Y.C."/>
            <person name="Hatje K."/>
            <person name="Horne I."/>
            <person name="Huang Y.P."/>
            <person name="Hughes D.S."/>
            <person name="Jacquin-Joly E."/>
            <person name="James W."/>
            <person name="Jhangiani S."/>
            <person name="Kollmar M."/>
            <person name="Kuwar S.S."/>
            <person name="Li S."/>
            <person name="Liu N.Y."/>
            <person name="Maibeche M.T."/>
            <person name="Miller J.R."/>
            <person name="Montagne N."/>
            <person name="Perry T."/>
            <person name="Qu J."/>
            <person name="Song S.V."/>
            <person name="Sutton G.G."/>
            <person name="Vogel H."/>
            <person name="Walenz B.P."/>
            <person name="Xu W."/>
            <person name="Zhang H.J."/>
            <person name="Zou Z."/>
            <person name="Batterham P."/>
            <person name="Edwards O.R."/>
            <person name="Feyereisen R."/>
            <person name="Gibbs R.A."/>
            <person name="Heckel D.G."/>
            <person name="McGrath A."/>
            <person name="Robin C."/>
            <person name="Scherer S.E."/>
            <person name="Worley K.C."/>
            <person name="Wu Y.D."/>
        </authorList>
    </citation>
    <scope>NUCLEOTIDE SEQUENCE [LARGE SCALE GENOMIC DNA]</scope>
    <source>
        <strain evidence="2">Harm_GR_Male_#8</strain>
        <tissue evidence="2">Whole organism</tissue>
    </source>
</reference>
<feature type="compositionally biased region" description="Low complexity" evidence="1">
    <location>
        <begin position="38"/>
        <end position="47"/>
    </location>
</feature>
<organism evidence="2 3">
    <name type="scientific">Helicoverpa armigera</name>
    <name type="common">Cotton bollworm</name>
    <name type="synonym">Heliothis armigera</name>
    <dbReference type="NCBI Taxonomy" id="29058"/>
    <lineage>
        <taxon>Eukaryota</taxon>
        <taxon>Metazoa</taxon>
        <taxon>Ecdysozoa</taxon>
        <taxon>Arthropoda</taxon>
        <taxon>Hexapoda</taxon>
        <taxon>Insecta</taxon>
        <taxon>Pterygota</taxon>
        <taxon>Neoptera</taxon>
        <taxon>Endopterygota</taxon>
        <taxon>Lepidoptera</taxon>
        <taxon>Glossata</taxon>
        <taxon>Ditrysia</taxon>
        <taxon>Noctuoidea</taxon>
        <taxon>Noctuidae</taxon>
        <taxon>Heliothinae</taxon>
        <taxon>Helicoverpa</taxon>
    </lineage>
</organism>
<dbReference type="EMBL" id="KZ149951">
    <property type="protein sequence ID" value="PZC76623.1"/>
    <property type="molecule type" value="Genomic_DNA"/>
</dbReference>
<protein>
    <submittedName>
        <fullName evidence="2">Uncharacterized protein</fullName>
    </submittedName>
</protein>
<keyword evidence="3" id="KW-1185">Reference proteome</keyword>
<gene>
    <name evidence="2" type="primary">HaOG204391</name>
    <name evidence="2" type="ORF">B5X24_HaOG204391</name>
</gene>
<evidence type="ECO:0000313" key="2">
    <source>
        <dbReference type="EMBL" id="PZC76623.1"/>
    </source>
</evidence>
<dbReference type="Proteomes" id="UP000249218">
    <property type="component" value="Unassembled WGS sequence"/>
</dbReference>
<accession>A0A2W1BXY0</accession>
<evidence type="ECO:0000256" key="1">
    <source>
        <dbReference type="SAM" id="MobiDB-lite"/>
    </source>
</evidence>
<feature type="region of interest" description="Disordered" evidence="1">
    <location>
        <begin position="38"/>
        <end position="60"/>
    </location>
</feature>
<dbReference type="AlphaFoldDB" id="A0A2W1BXY0"/>
<sequence length="291" mass="31978">MFVMHFCSVCKMNKIGRVFVVYILVVAATGAADLKSTSQSSATSKVESSSKSKEPVTVSKASRVHHVSASASVSNGMGVASIAGVESRNGRVSSISGVKFYPSGDSMVKTDSKGNYYFKSSENKMQMPLTITKQGDGVSGTIRIMPGSVSVSSSANSGSASASAGPKIAGFDPWSTSFMKPMMNDLFFPDPFPAFPSIANTAYNTKMYEPKFQRIPEPKFQRFPEPKFERFPEPSFPKIPQPSFSMMPQSSFTPRSQDPWGKDMFKQALPQYDIMGPAWYYPTFNPYFNFW</sequence>
<name>A0A2W1BXY0_HELAM</name>
<dbReference type="OrthoDB" id="7278110at2759"/>